<sequence>MESGQTAVVFDEFSKIRILDPANFEASEKLKEECKDFTQKINDFNSIVQTFLSMLEDKAKQIEAEKLKAIGQRNRIQSEVENRKIKQAQLMSLVRERQAELDR</sequence>
<evidence type="ECO:0000256" key="1">
    <source>
        <dbReference type="ARBA" id="ARBA00004138"/>
    </source>
</evidence>
<protein>
    <submittedName>
        <fullName evidence="4">Intraflagellar transport protein 20</fullName>
    </submittedName>
</protein>
<keyword evidence="2" id="KW-0175">Coiled coil</keyword>
<feature type="non-terminal residue" evidence="4">
    <location>
        <position position="103"/>
    </location>
</feature>
<dbReference type="GO" id="GO:0097546">
    <property type="term" value="C:ciliary base"/>
    <property type="evidence" value="ECO:0007669"/>
    <property type="project" value="TreeGrafter"/>
</dbReference>
<evidence type="ECO:0000313" key="5">
    <source>
        <dbReference type="Proteomes" id="UP000269721"/>
    </source>
</evidence>
<reference evidence="5" key="1">
    <citation type="journal article" date="2018" name="Nat. Microbiol.">
        <title>Leveraging single-cell genomics to expand the fungal tree of life.</title>
        <authorList>
            <person name="Ahrendt S.R."/>
            <person name="Quandt C.A."/>
            <person name="Ciobanu D."/>
            <person name="Clum A."/>
            <person name="Salamov A."/>
            <person name="Andreopoulos B."/>
            <person name="Cheng J.F."/>
            <person name="Woyke T."/>
            <person name="Pelin A."/>
            <person name="Henrissat B."/>
            <person name="Reynolds N.K."/>
            <person name="Benny G.L."/>
            <person name="Smith M.E."/>
            <person name="James T.Y."/>
            <person name="Grigoriev I.V."/>
        </authorList>
    </citation>
    <scope>NUCLEOTIDE SEQUENCE [LARGE SCALE GENOMIC DNA]</scope>
</reference>
<dbReference type="GO" id="GO:0097730">
    <property type="term" value="C:non-motile cilium"/>
    <property type="evidence" value="ECO:0007669"/>
    <property type="project" value="TreeGrafter"/>
</dbReference>
<accession>A0A4P9W419</accession>
<keyword evidence="5" id="KW-1185">Reference proteome</keyword>
<dbReference type="AlphaFoldDB" id="A0A4P9W419"/>
<dbReference type="PANTHER" id="PTHR31978">
    <property type="entry name" value="INTRAFLAGELLAR TRANSPORT PROTEIN 20 HOMOLOG"/>
    <property type="match status" value="1"/>
</dbReference>
<keyword evidence="4" id="KW-0969">Cilium</keyword>
<comment type="subcellular location">
    <subcellularLocation>
        <location evidence="1">Cell projection</location>
        <location evidence="1">Cilium</location>
    </subcellularLocation>
</comment>
<dbReference type="EMBL" id="KZ999116">
    <property type="protein sequence ID" value="RKO85400.1"/>
    <property type="molecule type" value="Genomic_DNA"/>
</dbReference>
<dbReference type="GO" id="GO:0036064">
    <property type="term" value="C:ciliary basal body"/>
    <property type="evidence" value="ECO:0007669"/>
    <property type="project" value="TreeGrafter"/>
</dbReference>
<gene>
    <name evidence="4" type="ORF">BDK51DRAFT_15403</name>
</gene>
<dbReference type="OrthoDB" id="10254896at2759"/>
<dbReference type="GO" id="GO:0030990">
    <property type="term" value="C:intraciliary transport particle"/>
    <property type="evidence" value="ECO:0007669"/>
    <property type="project" value="TreeGrafter"/>
</dbReference>
<dbReference type="PANTHER" id="PTHR31978:SF1">
    <property type="entry name" value="INTRAFLAGELLAR TRANSPORT PROTEIN 20 HOMOLOG"/>
    <property type="match status" value="1"/>
</dbReference>
<dbReference type="Pfam" id="PF14931">
    <property type="entry name" value="IFT20"/>
    <property type="match status" value="1"/>
</dbReference>
<dbReference type="InterPro" id="IPR028172">
    <property type="entry name" value="FT20"/>
</dbReference>
<name>A0A4P9W419_9FUNG</name>
<organism evidence="4 5">
    <name type="scientific">Blyttiomyces helicus</name>
    <dbReference type="NCBI Taxonomy" id="388810"/>
    <lineage>
        <taxon>Eukaryota</taxon>
        <taxon>Fungi</taxon>
        <taxon>Fungi incertae sedis</taxon>
        <taxon>Chytridiomycota</taxon>
        <taxon>Chytridiomycota incertae sedis</taxon>
        <taxon>Chytridiomycetes</taxon>
        <taxon>Chytridiomycetes incertae sedis</taxon>
        <taxon>Blyttiomyces</taxon>
    </lineage>
</organism>
<evidence type="ECO:0000256" key="3">
    <source>
        <dbReference type="ARBA" id="ARBA00023273"/>
    </source>
</evidence>
<evidence type="ECO:0000256" key="2">
    <source>
        <dbReference type="ARBA" id="ARBA00023054"/>
    </source>
</evidence>
<keyword evidence="4" id="KW-0282">Flagellum</keyword>
<dbReference type="Proteomes" id="UP000269721">
    <property type="component" value="Unassembled WGS sequence"/>
</dbReference>
<proteinExistence type="predicted"/>
<keyword evidence="3" id="KW-0966">Cell projection</keyword>
<evidence type="ECO:0000313" key="4">
    <source>
        <dbReference type="EMBL" id="RKO85400.1"/>
    </source>
</evidence>
<dbReference type="GO" id="GO:0060271">
    <property type="term" value="P:cilium assembly"/>
    <property type="evidence" value="ECO:0007669"/>
    <property type="project" value="TreeGrafter"/>
</dbReference>
<dbReference type="GO" id="GO:0005737">
    <property type="term" value="C:cytoplasm"/>
    <property type="evidence" value="ECO:0007669"/>
    <property type="project" value="TreeGrafter"/>
</dbReference>
<dbReference type="GO" id="GO:0061512">
    <property type="term" value="P:protein localization to cilium"/>
    <property type="evidence" value="ECO:0007669"/>
    <property type="project" value="TreeGrafter"/>
</dbReference>